<organism evidence="3 4">
    <name type="scientific">Pseudomarimonas arenosa</name>
    <dbReference type="NCBI Taxonomy" id="2774145"/>
    <lineage>
        <taxon>Bacteria</taxon>
        <taxon>Pseudomonadati</taxon>
        <taxon>Pseudomonadota</taxon>
        <taxon>Gammaproteobacteria</taxon>
        <taxon>Lysobacterales</taxon>
        <taxon>Lysobacteraceae</taxon>
        <taxon>Pseudomarimonas</taxon>
    </lineage>
</organism>
<dbReference type="PANTHER" id="PTHR46268:SF6">
    <property type="entry name" value="UNIVERSAL STRESS PROTEIN UP12"/>
    <property type="match status" value="1"/>
</dbReference>
<dbReference type="Gene3D" id="3.40.50.620">
    <property type="entry name" value="HUPs"/>
    <property type="match status" value="2"/>
</dbReference>
<dbReference type="PANTHER" id="PTHR46268">
    <property type="entry name" value="STRESS RESPONSE PROTEIN NHAX"/>
    <property type="match status" value="1"/>
</dbReference>
<dbReference type="InterPro" id="IPR014729">
    <property type="entry name" value="Rossmann-like_a/b/a_fold"/>
</dbReference>
<dbReference type="Pfam" id="PF00582">
    <property type="entry name" value="Usp"/>
    <property type="match status" value="2"/>
</dbReference>
<reference evidence="3 4" key="1">
    <citation type="submission" date="2020-09" db="EMBL/GenBank/DDBJ databases">
        <title>Pseudoxanthomonas sp. CAU 1598 isolated from sand of Yaerae Beach.</title>
        <authorList>
            <person name="Kim W."/>
        </authorList>
    </citation>
    <scope>NUCLEOTIDE SEQUENCE [LARGE SCALE GENOMIC DNA]</scope>
    <source>
        <strain evidence="3 4">CAU 1598</strain>
    </source>
</reference>
<evidence type="ECO:0000313" key="3">
    <source>
        <dbReference type="EMBL" id="MBD8528226.1"/>
    </source>
</evidence>
<comment type="similarity">
    <text evidence="1">Belongs to the universal stress protein A family.</text>
</comment>
<proteinExistence type="inferred from homology"/>
<keyword evidence="4" id="KW-1185">Reference proteome</keyword>
<dbReference type="Proteomes" id="UP000613768">
    <property type="component" value="Unassembled WGS sequence"/>
</dbReference>
<dbReference type="PRINTS" id="PR01438">
    <property type="entry name" value="UNVRSLSTRESS"/>
</dbReference>
<dbReference type="CDD" id="cd00293">
    <property type="entry name" value="USP-like"/>
    <property type="match status" value="1"/>
</dbReference>
<gene>
    <name evidence="3" type="ORF">IFO71_20960</name>
</gene>
<dbReference type="EMBL" id="JACYTR010000099">
    <property type="protein sequence ID" value="MBD8528226.1"/>
    <property type="molecule type" value="Genomic_DNA"/>
</dbReference>
<comment type="caution">
    <text evidence="3">The sequence shown here is derived from an EMBL/GenBank/DDBJ whole genome shotgun (WGS) entry which is preliminary data.</text>
</comment>
<accession>A0AAW3ZQ35</accession>
<evidence type="ECO:0000313" key="4">
    <source>
        <dbReference type="Proteomes" id="UP000613768"/>
    </source>
</evidence>
<dbReference type="InterPro" id="IPR006016">
    <property type="entry name" value="UspA"/>
</dbReference>
<feature type="domain" description="UspA" evidence="2">
    <location>
        <begin position="3"/>
        <end position="143"/>
    </location>
</feature>
<dbReference type="SUPFAM" id="SSF52402">
    <property type="entry name" value="Adenine nucleotide alpha hydrolases-like"/>
    <property type="match status" value="2"/>
</dbReference>
<protein>
    <submittedName>
        <fullName evidence="3">Universal stress protein</fullName>
    </submittedName>
</protein>
<evidence type="ECO:0000259" key="2">
    <source>
        <dbReference type="Pfam" id="PF00582"/>
    </source>
</evidence>
<dbReference type="InterPro" id="IPR006015">
    <property type="entry name" value="Universal_stress_UspA"/>
</dbReference>
<dbReference type="AlphaFoldDB" id="A0AAW3ZQ35"/>
<feature type="domain" description="UspA" evidence="2">
    <location>
        <begin position="150"/>
        <end position="289"/>
    </location>
</feature>
<dbReference type="RefSeq" id="WP_192031643.1">
    <property type="nucleotide sequence ID" value="NZ_JACYTR010000099.1"/>
</dbReference>
<name>A0AAW3ZQ35_9GAMM</name>
<sequence length="304" mass="32476">MSIRRILAASDFSAAAQRAADRAVQLAEAAGSSLLLLHARQHGSWLEGLGANEVDPQLRQQLDAAIGDALEAERSRLASGGVEVQAELLPDALYRELDGLLVRRPAQLLVMGAHGEASWKDLLLGSTADRVLRLHRLPVLLVRNPCVGPYARIALATDFSAASEQAARFALDLLPATRAMLVHAHEPEFQSSLAFAGVVATLRESYLGESARRAHGKMTQFAQRLGKSDALPALRSGRPGSVLPALVEEASIELMVLGVSGRSGIERGLLGSVSRHAATDLSCDVLLVPAWAVVSHRWGMNTMQ</sequence>
<evidence type="ECO:0000256" key="1">
    <source>
        <dbReference type="ARBA" id="ARBA00008791"/>
    </source>
</evidence>